<organism evidence="1 2">
    <name type="scientific">Russula earlei</name>
    <dbReference type="NCBI Taxonomy" id="71964"/>
    <lineage>
        <taxon>Eukaryota</taxon>
        <taxon>Fungi</taxon>
        <taxon>Dikarya</taxon>
        <taxon>Basidiomycota</taxon>
        <taxon>Agaricomycotina</taxon>
        <taxon>Agaricomycetes</taxon>
        <taxon>Russulales</taxon>
        <taxon>Russulaceae</taxon>
        <taxon>Russula</taxon>
    </lineage>
</organism>
<dbReference type="EMBL" id="JAGFNK010000054">
    <property type="protein sequence ID" value="KAI9509867.1"/>
    <property type="molecule type" value="Genomic_DNA"/>
</dbReference>
<comment type="caution">
    <text evidence="1">The sequence shown here is derived from an EMBL/GenBank/DDBJ whole genome shotgun (WGS) entry which is preliminary data.</text>
</comment>
<name>A0ACC0UG97_9AGAM</name>
<accession>A0ACC0UG97</accession>
<protein>
    <submittedName>
        <fullName evidence="1">Uncharacterized protein</fullName>
    </submittedName>
</protein>
<gene>
    <name evidence="1" type="ORF">F5148DRAFT_683907</name>
</gene>
<sequence>MGPRNPAHPLARNPAAERRSGSGAVQQQVKAGPSFTVVGPAIPAQHGSALPVPRYEEEEEEDEDEDAHGYAPELPPDLAAARAKPSVAGAGPSRPSRRTIGPARGPFPREEEEEEEEESEGEIGPTPPPPPLWGRANADPREDAVTEFMQKEAQRRKAIEEAARPKIPQREEWMLVPPSSSDLLNTLDPTKLNKPRQFSRSTAPPKVVDNTLWTETPEERRQRLADEVMGKKRRVENADPDQGADDADDGEAPKRRKREAELQRQVDEYTRTHRGAALVEAHAQQEAKRKQGEPEEPAAIWDHARDMGVGGRLMDDKDRRRILQDAKGLSDRFGSSRGGTFL</sequence>
<dbReference type="Proteomes" id="UP001207468">
    <property type="component" value="Unassembled WGS sequence"/>
</dbReference>
<keyword evidence="2" id="KW-1185">Reference proteome</keyword>
<evidence type="ECO:0000313" key="1">
    <source>
        <dbReference type="EMBL" id="KAI9509867.1"/>
    </source>
</evidence>
<reference evidence="1" key="1">
    <citation type="submission" date="2021-03" db="EMBL/GenBank/DDBJ databases">
        <title>Evolutionary priming and transition to the ectomycorrhizal habit in an iconic lineage of mushroom-forming fungi: is preadaptation a requirement?</title>
        <authorList>
            <consortium name="DOE Joint Genome Institute"/>
            <person name="Looney B.P."/>
            <person name="Miyauchi S."/>
            <person name="Morin E."/>
            <person name="Drula E."/>
            <person name="Courty P.E."/>
            <person name="Chicoki N."/>
            <person name="Fauchery L."/>
            <person name="Kohler A."/>
            <person name="Kuo A."/>
            <person name="LaButti K."/>
            <person name="Pangilinan J."/>
            <person name="Lipzen A."/>
            <person name="Riley R."/>
            <person name="Andreopoulos W."/>
            <person name="He G."/>
            <person name="Johnson J."/>
            <person name="Barry K.W."/>
            <person name="Grigoriev I.V."/>
            <person name="Nagy L."/>
            <person name="Hibbett D."/>
            <person name="Henrissat B."/>
            <person name="Matheny P.B."/>
            <person name="Labbe J."/>
            <person name="Martin A.F."/>
        </authorList>
    </citation>
    <scope>NUCLEOTIDE SEQUENCE</scope>
    <source>
        <strain evidence="1">BPL698</strain>
    </source>
</reference>
<evidence type="ECO:0000313" key="2">
    <source>
        <dbReference type="Proteomes" id="UP001207468"/>
    </source>
</evidence>
<proteinExistence type="predicted"/>